<dbReference type="AlphaFoldDB" id="A0A0D1A7K3"/>
<evidence type="ECO:0000313" key="2">
    <source>
        <dbReference type="EMBL" id="KIS03642.1"/>
    </source>
</evidence>
<keyword evidence="3" id="KW-1185">Reference proteome</keyword>
<dbReference type="STRING" id="1335616.WDC_0721"/>
<sequence>MKIHHISNLAANATVNQHFYTTILGLRLVKNTVNQENFRIRHLFYGDYAGTPGTVITFFIVPMLGRRTDGNHYIGSMTLAIPAGSLNWWTHWLTTQQITAAHTNGTLRFTDPDNITITLIETTTVLPHDRQVPNNQVPGQFQITGILGTTWAGPSINATSNFFTQFIDASTDLHQKVQLTYQQFIQLAQTSVDDTRTRFGRGSIDHLALQVTTDDELFNFWRRAVSQGWQVEMYRDRTWFKSIYLRDPSDNRLELATTSPGFTIDEPLATLGEKLTLPPWLEPKRAEIKAQLAQQD</sequence>
<dbReference type="PANTHER" id="PTHR36110:SF4">
    <property type="entry name" value="RING-CLEAVING DIOXYGENASE MHQA-RELATED"/>
    <property type="match status" value="1"/>
</dbReference>
<comment type="caution">
    <text evidence="2">The sequence shown here is derived from an EMBL/GenBank/DDBJ whole genome shotgun (WGS) entry which is preliminary data.</text>
</comment>
<evidence type="ECO:0000313" key="3">
    <source>
        <dbReference type="Proteomes" id="UP000032279"/>
    </source>
</evidence>
<feature type="domain" description="VOC" evidence="1">
    <location>
        <begin position="145"/>
        <end position="258"/>
    </location>
</feature>
<dbReference type="InterPro" id="IPR037523">
    <property type="entry name" value="VOC_core"/>
</dbReference>
<protein>
    <submittedName>
        <fullName evidence="2">Glyoxalase like protein</fullName>
    </submittedName>
</protein>
<dbReference type="Gene3D" id="3.10.180.10">
    <property type="entry name" value="2,3-Dihydroxybiphenyl 1,2-Dioxygenase, domain 1"/>
    <property type="match status" value="2"/>
</dbReference>
<dbReference type="Pfam" id="PF00903">
    <property type="entry name" value="Glyoxalase"/>
    <property type="match status" value="1"/>
</dbReference>
<reference evidence="2 3" key="1">
    <citation type="submission" date="2013-08" db="EMBL/GenBank/DDBJ databases">
        <title>Lactobacillus wasatchii sp. WDC04, a late gas producing bacteria isolated from aged chedder cheese.</title>
        <authorList>
            <person name="Oberg C.J."/>
            <person name="Culumber M."/>
            <person name="McMahon D.J."/>
            <person name="Broadbent J.R."/>
            <person name="Oberg T.S."/>
            <person name="Ortaki F."/>
        </authorList>
    </citation>
    <scope>NUCLEOTIDE SEQUENCE [LARGE SCALE GENOMIC DNA]</scope>
    <source>
        <strain evidence="2 3">WDC04</strain>
    </source>
</reference>
<dbReference type="InterPro" id="IPR052537">
    <property type="entry name" value="Extradiol_RC_dioxygenase"/>
</dbReference>
<dbReference type="InterPro" id="IPR004360">
    <property type="entry name" value="Glyas_Fos-R_dOase_dom"/>
</dbReference>
<gene>
    <name evidence="2" type="ORF">WDC_0721</name>
</gene>
<name>A0A0D1A7K3_9LACO</name>
<dbReference type="OrthoDB" id="9785698at2"/>
<dbReference type="PROSITE" id="PS51819">
    <property type="entry name" value="VOC"/>
    <property type="match status" value="1"/>
</dbReference>
<organism evidence="2 3">
    <name type="scientific">Paucilactobacillus wasatchensis</name>
    <dbReference type="NCBI Taxonomy" id="1335616"/>
    <lineage>
        <taxon>Bacteria</taxon>
        <taxon>Bacillati</taxon>
        <taxon>Bacillota</taxon>
        <taxon>Bacilli</taxon>
        <taxon>Lactobacillales</taxon>
        <taxon>Lactobacillaceae</taxon>
        <taxon>Paucilactobacillus</taxon>
    </lineage>
</organism>
<evidence type="ECO:0000259" key="1">
    <source>
        <dbReference type="PROSITE" id="PS51819"/>
    </source>
</evidence>
<dbReference type="SUPFAM" id="SSF54593">
    <property type="entry name" value="Glyoxalase/Bleomycin resistance protein/Dihydroxybiphenyl dioxygenase"/>
    <property type="match status" value="2"/>
</dbReference>
<dbReference type="EMBL" id="AWTT01000013">
    <property type="protein sequence ID" value="KIS03642.1"/>
    <property type="molecule type" value="Genomic_DNA"/>
</dbReference>
<dbReference type="RefSeq" id="WP_044010407.1">
    <property type="nucleotide sequence ID" value="NZ_AWTT01000013.1"/>
</dbReference>
<dbReference type="Proteomes" id="UP000032279">
    <property type="component" value="Unassembled WGS sequence"/>
</dbReference>
<proteinExistence type="predicted"/>
<dbReference type="InterPro" id="IPR029068">
    <property type="entry name" value="Glyas_Bleomycin-R_OHBP_Dase"/>
</dbReference>
<accession>A0A0D1A7K3</accession>
<dbReference type="PATRIC" id="fig|1335616.4.peg.719"/>
<dbReference type="PANTHER" id="PTHR36110">
    <property type="entry name" value="RING-CLEAVING DIOXYGENASE MHQE-RELATED"/>
    <property type="match status" value="1"/>
</dbReference>